<proteinExistence type="predicted"/>
<sequence length="313" mass="35030">MGKPYSLDLRKRVVSAIEGGMSRNQAAKQFGVAISTAIGWMQRVEETGSVEPGQMGGHKPRAVSGDHAAWLSQRIKDGDFTIRGLVAELAGRGLKVDYHSVWDFVHAEKLSFKKKRVAAGERDRPAVARRRAQWTKYQGRVEAERLVFIDETWTRTDMAPLRGWAPRGHRLPATVPHGRWKTMTFLAALRHDRIDAPWFIEGPIDGVSFRTYVEKVLLPVLRSGDIVVLDNLGSHRSKAVRQLIRSVGAKLFFLPKYSPDLNPIEQVFAKLKHLLRKAAARTVDAVCAAIGHALDAFTPEECANYLKNSGYRT</sequence>
<protein>
    <submittedName>
        <fullName evidence="3">IS630 family transposase</fullName>
    </submittedName>
</protein>
<evidence type="ECO:0000256" key="1">
    <source>
        <dbReference type="ARBA" id="ARBA00022724"/>
    </source>
</evidence>
<name>A0A973ZZ13_9BRAD</name>
<dbReference type="PANTHER" id="PTHR46564:SF1">
    <property type="entry name" value="TRANSPOSASE"/>
    <property type="match status" value="1"/>
</dbReference>
<dbReference type="PROSITE" id="PS51057">
    <property type="entry name" value="PAIRED_2"/>
    <property type="match status" value="1"/>
</dbReference>
<dbReference type="InterPro" id="IPR047655">
    <property type="entry name" value="Transpos_IS630-like"/>
</dbReference>
<reference evidence="3" key="1">
    <citation type="submission" date="2020-06" db="EMBL/GenBank/DDBJ databases">
        <title>Whole Genome Sequence of Bradyrhizobium sp. Strain 1S1.</title>
        <authorList>
            <person name="Bromfield E.S.P."/>
            <person name="Cloutier S."/>
        </authorList>
    </citation>
    <scope>NUCLEOTIDE SEQUENCE [LARGE SCALE GENOMIC DNA]</scope>
    <source>
        <strain evidence="3">1S1</strain>
    </source>
</reference>
<dbReference type="InterPro" id="IPR009057">
    <property type="entry name" value="Homeodomain-like_sf"/>
</dbReference>
<dbReference type="GO" id="GO:0003677">
    <property type="term" value="F:DNA binding"/>
    <property type="evidence" value="ECO:0007669"/>
    <property type="project" value="InterPro"/>
</dbReference>
<dbReference type="Gene3D" id="1.10.10.10">
    <property type="entry name" value="Winged helix-like DNA-binding domain superfamily/Winged helix DNA-binding domain"/>
    <property type="match status" value="1"/>
</dbReference>
<evidence type="ECO:0000313" key="3">
    <source>
        <dbReference type="EMBL" id="NVI41609.1"/>
    </source>
</evidence>
<evidence type="ECO:0000259" key="2">
    <source>
        <dbReference type="PROSITE" id="PS51057"/>
    </source>
</evidence>
<feature type="domain" description="Paired" evidence="2">
    <location>
        <begin position="1"/>
        <end position="129"/>
    </location>
</feature>
<reference evidence="4" key="2">
    <citation type="journal article" date="2021" name="Int. J. Syst. Evol. Microbiol.">
        <title>Bradyrhizobium septentrionale sp. nov. (sv. septentrionale) and Bradyrhizobium quebecense sp. nov. (sv. septentrionale) associated with legumes native to Canada possess rearranged symbiosis genes and numerous insertion sequences.</title>
        <authorList>
            <person name="Bromfield E.S.P."/>
            <person name="Cloutier S."/>
        </authorList>
    </citation>
    <scope>NUCLEOTIDE SEQUENCE</scope>
    <source>
        <strain evidence="4">5S5</strain>
    </source>
</reference>
<organism evidence="3">
    <name type="scientific">Bradyrhizobium septentrionale</name>
    <dbReference type="NCBI Taxonomy" id="1404411"/>
    <lineage>
        <taxon>Bacteria</taxon>
        <taxon>Pseudomonadati</taxon>
        <taxon>Pseudomonadota</taxon>
        <taxon>Alphaproteobacteria</taxon>
        <taxon>Hyphomicrobiales</taxon>
        <taxon>Nitrobacteraceae</taxon>
        <taxon>Bradyrhizobium</taxon>
    </lineage>
</organism>
<dbReference type="NCBIfam" id="NF033545">
    <property type="entry name" value="transpos_IS630"/>
    <property type="match status" value="1"/>
</dbReference>
<dbReference type="InterPro" id="IPR036397">
    <property type="entry name" value="RNaseH_sf"/>
</dbReference>
<dbReference type="SUPFAM" id="SSF46689">
    <property type="entry name" value="Homeodomain-like"/>
    <property type="match status" value="1"/>
</dbReference>
<dbReference type="Gene3D" id="3.30.420.10">
    <property type="entry name" value="Ribonuclease H-like superfamily/Ribonuclease H"/>
    <property type="match status" value="1"/>
</dbReference>
<dbReference type="InterPro" id="IPR038717">
    <property type="entry name" value="Tc1-like_DDE_dom"/>
</dbReference>
<gene>
    <name evidence="3" type="ORF">HAP48_000515</name>
    <name evidence="4" type="ORF">WDK88_43180</name>
</gene>
<dbReference type="GO" id="GO:0006355">
    <property type="term" value="P:regulation of DNA-templated transcription"/>
    <property type="evidence" value="ECO:0007669"/>
    <property type="project" value="InterPro"/>
</dbReference>
<dbReference type="AlphaFoldDB" id="A0A973ZZ13"/>
<dbReference type="Pfam" id="PF01710">
    <property type="entry name" value="HTH_Tnp_IS630"/>
    <property type="match status" value="1"/>
</dbReference>
<keyword evidence="1" id="KW-0563">Paired box</keyword>
<reference evidence="4" key="3">
    <citation type="submission" date="2024-03" db="EMBL/GenBank/DDBJ databases">
        <authorList>
            <person name="Bromfield E.S.P."/>
            <person name="Cloutier S."/>
        </authorList>
    </citation>
    <scope>NUCLEOTIDE SEQUENCE</scope>
    <source>
        <strain evidence="4">5S5</strain>
    </source>
</reference>
<dbReference type="Pfam" id="PF13358">
    <property type="entry name" value="DDE_3"/>
    <property type="match status" value="1"/>
</dbReference>
<dbReference type="InterPro" id="IPR036388">
    <property type="entry name" value="WH-like_DNA-bd_sf"/>
</dbReference>
<accession>A0A973ZZ13</accession>
<dbReference type="Proteomes" id="UP001432046">
    <property type="component" value="Chromosome"/>
</dbReference>
<dbReference type="InterPro" id="IPR001523">
    <property type="entry name" value="Paired_dom"/>
</dbReference>
<dbReference type="EMBL" id="CP147711">
    <property type="protein sequence ID" value="WXC79865.1"/>
    <property type="molecule type" value="Genomic_DNA"/>
</dbReference>
<evidence type="ECO:0000313" key="5">
    <source>
        <dbReference type="Proteomes" id="UP001432046"/>
    </source>
</evidence>
<evidence type="ECO:0000313" key="4">
    <source>
        <dbReference type="EMBL" id="WXC79865.1"/>
    </source>
</evidence>
<dbReference type="EMBL" id="JAAOLE020000001">
    <property type="protein sequence ID" value="NVI41609.1"/>
    <property type="molecule type" value="Genomic_DNA"/>
</dbReference>
<dbReference type="PANTHER" id="PTHR46564">
    <property type="entry name" value="TRANSPOSASE"/>
    <property type="match status" value="1"/>
</dbReference>
<keyword evidence="5" id="KW-1185">Reference proteome</keyword>
<dbReference type="InterPro" id="IPR002622">
    <property type="entry name" value="Transposase_14"/>
</dbReference>